<dbReference type="VEuPathDB" id="TriTrypDB:TcCLB.511817.319"/>
<proteinExistence type="predicted"/>
<dbReference type="VEuPathDB" id="TriTrypDB:TCSYLVIO_001591"/>
<feature type="compositionally biased region" description="Basic and acidic residues" evidence="2">
    <location>
        <begin position="585"/>
        <end position="594"/>
    </location>
</feature>
<gene>
    <name evidence="3" type="ORF">C4B63_49g121</name>
</gene>
<feature type="region of interest" description="Disordered" evidence="2">
    <location>
        <begin position="585"/>
        <end position="611"/>
    </location>
</feature>
<dbReference type="VEuPathDB" id="TriTrypDB:BCY84_17346"/>
<evidence type="ECO:0008006" key="5">
    <source>
        <dbReference type="Google" id="ProtNLM"/>
    </source>
</evidence>
<name>A0A2V2V333_TRYCR</name>
<evidence type="ECO:0000256" key="1">
    <source>
        <dbReference type="SAM" id="Coils"/>
    </source>
</evidence>
<dbReference type="VEuPathDB" id="TriTrypDB:Tc_MARK_139"/>
<reference evidence="3 4" key="1">
    <citation type="journal article" date="2018" name="Microb. Genom.">
        <title>Expanding an expanded genome: long-read sequencing of Trypanosoma cruzi.</title>
        <authorList>
            <person name="Berna L."/>
            <person name="Rodriguez M."/>
            <person name="Chiribao M.L."/>
            <person name="Parodi-Talice A."/>
            <person name="Pita S."/>
            <person name="Rijo G."/>
            <person name="Alvarez-Valin F."/>
            <person name="Robello C."/>
        </authorList>
    </citation>
    <scope>NUCLEOTIDE SEQUENCE [LARGE SCALE GENOMIC DNA]</scope>
    <source>
        <strain evidence="3 4">Dm28c</strain>
    </source>
</reference>
<dbReference type="VEuPathDB" id="TriTrypDB:C3747_22g79"/>
<organism evidence="3 4">
    <name type="scientific">Trypanosoma cruzi</name>
    <dbReference type="NCBI Taxonomy" id="5693"/>
    <lineage>
        <taxon>Eukaryota</taxon>
        <taxon>Discoba</taxon>
        <taxon>Euglenozoa</taxon>
        <taxon>Kinetoplastea</taxon>
        <taxon>Metakinetoplastina</taxon>
        <taxon>Trypanosomatida</taxon>
        <taxon>Trypanosomatidae</taxon>
        <taxon>Trypanosoma</taxon>
        <taxon>Schizotrypanum</taxon>
    </lineage>
</organism>
<feature type="region of interest" description="Disordered" evidence="2">
    <location>
        <begin position="399"/>
        <end position="448"/>
    </location>
</feature>
<dbReference type="VEuPathDB" id="TriTrypDB:ECC02_005790"/>
<dbReference type="AlphaFoldDB" id="A0A2V2V333"/>
<protein>
    <recommendedName>
        <fullName evidence="5">Trichohyalin</fullName>
    </recommendedName>
</protein>
<comment type="caution">
    <text evidence="3">The sequence shown here is derived from an EMBL/GenBank/DDBJ whole genome shotgun (WGS) entry which is preliminary data.</text>
</comment>
<evidence type="ECO:0000313" key="3">
    <source>
        <dbReference type="EMBL" id="PWU90611.1"/>
    </source>
</evidence>
<dbReference type="VEuPathDB" id="TriTrypDB:C4B63_49g121"/>
<feature type="coiled-coil region" evidence="1">
    <location>
        <begin position="228"/>
        <end position="307"/>
    </location>
</feature>
<feature type="compositionally biased region" description="Polar residues" evidence="2">
    <location>
        <begin position="402"/>
        <end position="428"/>
    </location>
</feature>
<dbReference type="VEuPathDB" id="TriTrypDB:TCDM_02597"/>
<evidence type="ECO:0000313" key="4">
    <source>
        <dbReference type="Proteomes" id="UP000246121"/>
    </source>
</evidence>
<dbReference type="EMBL" id="PRFA01000049">
    <property type="protein sequence ID" value="PWU90611.1"/>
    <property type="molecule type" value="Genomic_DNA"/>
</dbReference>
<dbReference type="VEuPathDB" id="TriTrypDB:TcG_03815"/>
<accession>A0A2V2V333</accession>
<dbReference type="VEuPathDB" id="TriTrypDB:TcCL_ESM03324"/>
<dbReference type="VEuPathDB" id="TriTrypDB:TcCLB.510531.40"/>
<keyword evidence="1" id="KW-0175">Coiled coil</keyword>
<dbReference type="Proteomes" id="UP000246121">
    <property type="component" value="Unassembled WGS sequence"/>
</dbReference>
<sequence>MQRVSRPLWLSSGINSGRLRLAEQFATMQGWQAGEDVSFDAYVKEKRLKERYEAFDQRVERGYAAAAKLHRAEIQNAVKRRLKSTGTKFTAATLREMKVALEERMAWLRDVWTQIDADYRSGDTARQETAAREISAALRGEPSDYMRWVYDKKRELRFAGPIKRGEMQGELQSAELPDVSDEEVNRYHALRLNMMEVEYNVKSKYGLAGQQHWAELQATKDDEYVKKLDDAAEVYKQLLDQNARLDESRRTELQRSHVERVHQAQVRFRAAMEMEKERERLIDAHREMKEERDLREKEQRRALLREAAEMRAKGKTSAEVLAALKERQIEADAQRQAEYELKEREDILQRKSQLINMIAQFKHDVEEREGRELLQRQKRTANRPTNVFGFSDDDAIDGSELSVDSTGNKESASLAHSTKESAITATDGDSSRSSHSVRSPLAHPNKNELWKTINEDTYEDPFRTVHQARLDAAKTYDPTYARTFPLNLVLGRKYSRQGAGEMAAGNETDRQILQKGNAVALSFQWGIGNGTVHDLDAEGSTDYFMDGNFHVRDKKTGDIDWRYEKKKGGVILKGPKFYRLGAQREAMDPGEHPMDPMPYTKLPREHRWRSS</sequence>
<dbReference type="VEuPathDB" id="TriTrypDB:TcBrA4_0094040"/>
<evidence type="ECO:0000256" key="2">
    <source>
        <dbReference type="SAM" id="MobiDB-lite"/>
    </source>
</evidence>